<dbReference type="InterPro" id="IPR021184">
    <property type="entry name" value="TNF_CS"/>
</dbReference>
<feature type="domain" description="THD" evidence="9">
    <location>
        <begin position="606"/>
        <end position="741"/>
    </location>
</feature>
<dbReference type="InterPro" id="IPR006052">
    <property type="entry name" value="TNF_dom"/>
</dbReference>
<evidence type="ECO:0000256" key="5">
    <source>
        <dbReference type="ARBA" id="ARBA00023157"/>
    </source>
</evidence>
<evidence type="ECO:0000313" key="11">
    <source>
        <dbReference type="RefSeq" id="XP_054850522.1"/>
    </source>
</evidence>
<proteinExistence type="inferred from homology"/>
<accession>A0AA97K5Y7</accession>
<feature type="compositionally biased region" description="Low complexity" evidence="7">
    <location>
        <begin position="169"/>
        <end position="186"/>
    </location>
</feature>
<keyword evidence="8" id="KW-0812">Transmembrane</keyword>
<protein>
    <submittedName>
        <fullName evidence="11">Uncharacterized protein LOC129340003</fullName>
    </submittedName>
</protein>
<keyword evidence="8" id="KW-1133">Transmembrane helix</keyword>
<feature type="compositionally biased region" description="Basic and acidic residues" evidence="7">
    <location>
        <begin position="575"/>
        <end position="595"/>
    </location>
</feature>
<feature type="region of interest" description="Disordered" evidence="7">
    <location>
        <begin position="169"/>
        <end position="190"/>
    </location>
</feature>
<dbReference type="GO" id="GO:0005615">
    <property type="term" value="C:extracellular space"/>
    <property type="evidence" value="ECO:0007669"/>
    <property type="project" value="UniProtKB-KW"/>
</dbReference>
<feature type="region of interest" description="Disordered" evidence="7">
    <location>
        <begin position="557"/>
        <end position="616"/>
    </location>
</feature>
<name>A0AA97K5Y7_EUBMA</name>
<keyword evidence="3" id="KW-0202">Cytokine</keyword>
<feature type="compositionally biased region" description="Basic residues" evidence="7">
    <location>
        <begin position="271"/>
        <end position="285"/>
    </location>
</feature>
<dbReference type="GO" id="GO:0030890">
    <property type="term" value="P:positive regulation of B cell proliferation"/>
    <property type="evidence" value="ECO:0007669"/>
    <property type="project" value="TreeGrafter"/>
</dbReference>
<evidence type="ECO:0000256" key="8">
    <source>
        <dbReference type="SAM" id="Phobius"/>
    </source>
</evidence>
<dbReference type="GO" id="GO:0016020">
    <property type="term" value="C:membrane"/>
    <property type="evidence" value="ECO:0007669"/>
    <property type="project" value="InterPro"/>
</dbReference>
<evidence type="ECO:0000256" key="4">
    <source>
        <dbReference type="ARBA" id="ARBA00022525"/>
    </source>
</evidence>
<dbReference type="GO" id="GO:0005125">
    <property type="term" value="F:cytokine activity"/>
    <property type="evidence" value="ECO:0007669"/>
    <property type="project" value="UniProtKB-KW"/>
</dbReference>
<evidence type="ECO:0000256" key="6">
    <source>
        <dbReference type="ARBA" id="ARBA00023180"/>
    </source>
</evidence>
<dbReference type="PROSITE" id="PS00251">
    <property type="entry name" value="THD_1"/>
    <property type="match status" value="1"/>
</dbReference>
<dbReference type="SUPFAM" id="SSF49842">
    <property type="entry name" value="TNF-like"/>
    <property type="match status" value="2"/>
</dbReference>
<dbReference type="GO" id="GO:0006955">
    <property type="term" value="P:immune response"/>
    <property type="evidence" value="ECO:0007669"/>
    <property type="project" value="InterPro"/>
</dbReference>
<comment type="subcellular location">
    <subcellularLocation>
        <location evidence="1">Secreted</location>
    </subcellularLocation>
</comment>
<feature type="region of interest" description="Disordered" evidence="7">
    <location>
        <begin position="271"/>
        <end position="291"/>
    </location>
</feature>
<dbReference type="PANTHER" id="PTHR15151">
    <property type="entry name" value="PROTEIN EIGER"/>
    <property type="match status" value="1"/>
</dbReference>
<evidence type="ECO:0000256" key="7">
    <source>
        <dbReference type="SAM" id="MobiDB-lite"/>
    </source>
</evidence>
<evidence type="ECO:0000256" key="1">
    <source>
        <dbReference type="ARBA" id="ARBA00004613"/>
    </source>
</evidence>
<reference evidence="11" key="1">
    <citation type="submission" date="2025-08" db="UniProtKB">
        <authorList>
            <consortium name="RefSeq"/>
        </authorList>
    </citation>
    <scope>IDENTIFICATION</scope>
    <source>
        <tissue evidence="11">Blood</tissue>
    </source>
</reference>
<dbReference type="GO" id="GO:0005164">
    <property type="term" value="F:tumor necrosis factor receptor binding"/>
    <property type="evidence" value="ECO:0007669"/>
    <property type="project" value="InterPro"/>
</dbReference>
<dbReference type="GO" id="GO:0048298">
    <property type="term" value="P:positive regulation of isotype switching to IgA isotypes"/>
    <property type="evidence" value="ECO:0007669"/>
    <property type="project" value="TreeGrafter"/>
</dbReference>
<dbReference type="PROSITE" id="PS50049">
    <property type="entry name" value="THD_2"/>
    <property type="match status" value="2"/>
</dbReference>
<comment type="similarity">
    <text evidence="2">Belongs to the tumor necrosis factor family.</text>
</comment>
<evidence type="ECO:0000256" key="2">
    <source>
        <dbReference type="ARBA" id="ARBA00008670"/>
    </source>
</evidence>
<dbReference type="AlphaFoldDB" id="A0AA97K5Y7"/>
<dbReference type="Proteomes" id="UP001190640">
    <property type="component" value="Chromosome 12"/>
</dbReference>
<dbReference type="PANTHER" id="PTHR15151:SF12">
    <property type="entry name" value="TUMOR NECROSIS FACTOR LIGAND SUPERFAMILY MEMBER 13"/>
    <property type="match status" value="1"/>
</dbReference>
<dbReference type="SMART" id="SM00207">
    <property type="entry name" value="TNF"/>
    <property type="match status" value="2"/>
</dbReference>
<sequence length="741" mass="80829">MEGLDRASTGAVVARPGQASYRRRREVASNGARGRLPDQPQKLPWPRSPLPRGTEAGVGPLLRCNSRGRPIQTCAGSGGLGTSLRTRNTLVPTHVRMAAKELRERPTPPGLRSGAPRPAPSPPASAWGRRRCWQAAERPERGLAPSASSCGGASSCGRCLPACLPACPPASSARPPASAAAPAPAMGRRRRAREPPARLLLLALALASASALLLASLSLLLAAWPRRPAAAAPQEALSADDAKAMDSVVLSSSWSSQGNFLHHFAQQGALRQRRQASGRGKRRSSKASTISAAHYEVQPTEGRGGIQADGSGTIRGWGEAKLNTSSPLRYNSSRGEFTVLKRGLYYLYCQVHFNEDKINYMKLDVVLGGQLALRCVEEFRPTSSGPQKAELRVCHVSGLVLLRPQESIRLQTIPNVQLKADRYLTYFGLFQPSFPGCSPPQRFHSPFFLFMQAGWGENIAQPSGAPSLNPTENICRGLGSEHSMLNPAAPPGLKANVGLRLESQRHPSLLAAVWVGGGALGMAACLLTVICVQCHLEALRMELSQLRKELLSKMHGDAGTLRTPQEAGELLVPWDPKERPPTPPERRKRDLRKTPQESPRQRKKQSVLHLVPARQSSSRDGEFTEIWWETFLRQGRALEPSGQDVIVKHTGLYFIYSQVLFHDNTFTMGQELRRLVPGGQDQTLFRCVQSMPAKPEQAYNSCYSGGIFHLQHGDRVNLRIPRFNASFILSPHGTFLGLLRL</sequence>
<keyword evidence="5" id="KW-1015">Disulfide bond</keyword>
<keyword evidence="10" id="KW-1185">Reference proteome</keyword>
<dbReference type="KEGG" id="emc:129340003"/>
<dbReference type="InterPro" id="IPR051748">
    <property type="entry name" value="TNF_Ligand_Superfamily"/>
</dbReference>
<dbReference type="InterPro" id="IPR008983">
    <property type="entry name" value="Tumour_necrosis_fac-like_dom"/>
</dbReference>
<keyword evidence="6" id="KW-0325">Glycoprotein</keyword>
<feature type="transmembrane region" description="Helical" evidence="8">
    <location>
        <begin position="199"/>
        <end position="224"/>
    </location>
</feature>
<feature type="region of interest" description="Disordered" evidence="7">
    <location>
        <begin position="101"/>
        <end position="129"/>
    </location>
</feature>
<dbReference type="Gene3D" id="2.60.120.40">
    <property type="match status" value="2"/>
</dbReference>
<gene>
    <name evidence="11" type="primary">LOC129340003</name>
</gene>
<dbReference type="CDD" id="cd00184">
    <property type="entry name" value="TNF"/>
    <property type="match status" value="1"/>
</dbReference>
<evidence type="ECO:0000313" key="10">
    <source>
        <dbReference type="Proteomes" id="UP001190640"/>
    </source>
</evidence>
<feature type="domain" description="THD" evidence="9">
    <location>
        <begin position="291"/>
        <end position="432"/>
    </location>
</feature>
<keyword evidence="8" id="KW-0472">Membrane</keyword>
<evidence type="ECO:0000259" key="9">
    <source>
        <dbReference type="PROSITE" id="PS50049"/>
    </source>
</evidence>
<organism evidence="10 11">
    <name type="scientific">Eublepharis macularius</name>
    <name type="common">Leopard gecko</name>
    <name type="synonym">Cyrtodactylus macularius</name>
    <dbReference type="NCBI Taxonomy" id="481883"/>
    <lineage>
        <taxon>Eukaryota</taxon>
        <taxon>Metazoa</taxon>
        <taxon>Chordata</taxon>
        <taxon>Craniata</taxon>
        <taxon>Vertebrata</taxon>
        <taxon>Euteleostomi</taxon>
        <taxon>Lepidosauria</taxon>
        <taxon>Squamata</taxon>
        <taxon>Bifurcata</taxon>
        <taxon>Gekkota</taxon>
        <taxon>Eublepharidae</taxon>
        <taxon>Eublepharinae</taxon>
        <taxon>Eublepharis</taxon>
    </lineage>
</organism>
<dbReference type="GeneID" id="129340003"/>
<feature type="region of interest" description="Disordered" evidence="7">
    <location>
        <begin position="1"/>
        <end position="63"/>
    </location>
</feature>
<keyword evidence="4" id="KW-0964">Secreted</keyword>
<evidence type="ECO:0000256" key="3">
    <source>
        <dbReference type="ARBA" id="ARBA00022514"/>
    </source>
</evidence>
<dbReference type="RefSeq" id="XP_054850522.1">
    <property type="nucleotide sequence ID" value="XM_054994547.1"/>
</dbReference>
<dbReference type="Pfam" id="PF00229">
    <property type="entry name" value="TNF"/>
    <property type="match status" value="2"/>
</dbReference>
<feature type="transmembrane region" description="Helical" evidence="8">
    <location>
        <begin position="509"/>
        <end position="532"/>
    </location>
</feature>